<evidence type="ECO:0000256" key="1">
    <source>
        <dbReference type="SAM" id="MobiDB-lite"/>
    </source>
</evidence>
<dbReference type="Proteomes" id="UP000292452">
    <property type="component" value="Unassembled WGS sequence"/>
</dbReference>
<reference evidence="2 3" key="1">
    <citation type="submission" date="2019-02" db="EMBL/GenBank/DDBJ databases">
        <title>Draft Genome Sequence of Streptomyces sp. AM-2504, identified by 16S rRNA comparative analysis as a Streptomyces Kasugaensis strain.</title>
        <authorList>
            <person name="Napolioni V."/>
            <person name="Giuliodori A.M."/>
            <person name="Spurio R."/>
            <person name="Fabbretti A."/>
        </authorList>
    </citation>
    <scope>NUCLEOTIDE SEQUENCE [LARGE SCALE GENOMIC DNA]</scope>
    <source>
        <strain evidence="2 3">AM-2504</strain>
    </source>
</reference>
<keyword evidence="3" id="KW-1185">Reference proteome</keyword>
<protein>
    <submittedName>
        <fullName evidence="2">Uncharacterized protein</fullName>
    </submittedName>
</protein>
<dbReference type="AlphaFoldDB" id="A0A4Q9HR50"/>
<evidence type="ECO:0000313" key="2">
    <source>
        <dbReference type="EMBL" id="TBO57444.1"/>
    </source>
</evidence>
<feature type="region of interest" description="Disordered" evidence="1">
    <location>
        <begin position="48"/>
        <end position="75"/>
    </location>
</feature>
<sequence>MEVVRLLVGPGGRIACRNAYELRECDFKERHLKEKQVTIAGGARPPSWVLVRPTGGTRPYGSVGTRSYGPVGTRPYGPGRAEAGYAVLSWDGPGVNGAPGNWLSQDI</sequence>
<proteinExistence type="predicted"/>
<evidence type="ECO:0000313" key="3">
    <source>
        <dbReference type="Proteomes" id="UP000292452"/>
    </source>
</evidence>
<dbReference type="EMBL" id="SIXH01000224">
    <property type="protein sequence ID" value="TBO57444.1"/>
    <property type="molecule type" value="Genomic_DNA"/>
</dbReference>
<dbReference type="RefSeq" id="WP_131124631.1">
    <property type="nucleotide sequence ID" value="NZ_SIXH01000224.1"/>
</dbReference>
<gene>
    <name evidence="2" type="ORF">EYS09_22660</name>
</gene>
<accession>A0A4Q9HR50</accession>
<name>A0A4Q9HR50_STRKA</name>
<organism evidence="2 3">
    <name type="scientific">Streptomyces kasugaensis</name>
    <dbReference type="NCBI Taxonomy" id="1946"/>
    <lineage>
        <taxon>Bacteria</taxon>
        <taxon>Bacillati</taxon>
        <taxon>Actinomycetota</taxon>
        <taxon>Actinomycetes</taxon>
        <taxon>Kitasatosporales</taxon>
        <taxon>Streptomycetaceae</taxon>
        <taxon>Streptomyces</taxon>
    </lineage>
</organism>
<comment type="caution">
    <text evidence="2">The sequence shown here is derived from an EMBL/GenBank/DDBJ whole genome shotgun (WGS) entry which is preliminary data.</text>
</comment>